<dbReference type="InterPro" id="IPR001279">
    <property type="entry name" value="Metallo-B-lactamas"/>
</dbReference>
<dbReference type="EMBL" id="CP051627">
    <property type="protein sequence ID" value="UPT23294.1"/>
    <property type="molecule type" value="Genomic_DNA"/>
</dbReference>
<keyword evidence="3" id="KW-1185">Reference proteome</keyword>
<dbReference type="PANTHER" id="PTHR23131">
    <property type="entry name" value="ENDORIBONUCLEASE LACTB2"/>
    <property type="match status" value="1"/>
</dbReference>
<dbReference type="Pfam" id="PF00753">
    <property type="entry name" value="Lactamase_B"/>
    <property type="match status" value="1"/>
</dbReference>
<dbReference type="PANTHER" id="PTHR23131:SF4">
    <property type="entry name" value="METALLO-BETA-LACTAMASE SUPERFAMILY POTEIN"/>
    <property type="match status" value="1"/>
</dbReference>
<dbReference type="InterPro" id="IPR050662">
    <property type="entry name" value="Sec-metab_biosynth-thioest"/>
</dbReference>
<gene>
    <name evidence="2" type="ORF">FOF52_02955</name>
</gene>
<sequence>MLPLRAEDPERPWSEPGVYTVAPGIHRIPLPLPGDALKAVNVYAVDLDSTGGTMLVDSGQIGSGALEGLAAALAALGRGLSDVRRILVTHLHRDHFTLAVELRRLFGATVELGAGERDSLSAVRKMVHGLEAQLDVLVRCGARDLVAQLRTVDGTGGMPQEIWEEPDHWLLDGAVVPAGQRSLTAVTTPGHTRGHLVFHDPRGAVMFTGDHVLPHITPSIGFEAAPVAQPLRDFLDSLRRLRALPDARMLPAHGPVSPSVHARVDELLAHHDARLAATAAQVARGRDSAASVAAGLTWTRRERTLAELDPFNRMLAVLETKAHLDLLELQGVLTGEEVDGVRRYRTR</sequence>
<evidence type="ECO:0000313" key="3">
    <source>
        <dbReference type="Proteomes" id="UP000832041"/>
    </source>
</evidence>
<evidence type="ECO:0000313" key="2">
    <source>
        <dbReference type="EMBL" id="UPT23294.1"/>
    </source>
</evidence>
<dbReference type="SMART" id="SM00849">
    <property type="entry name" value="Lactamase_B"/>
    <property type="match status" value="1"/>
</dbReference>
<protein>
    <submittedName>
        <fullName evidence="2">MBL fold metallo-hydrolase</fullName>
    </submittedName>
</protein>
<dbReference type="InterPro" id="IPR036866">
    <property type="entry name" value="RibonucZ/Hydroxyglut_hydro"/>
</dbReference>
<organism evidence="2 3">
    <name type="scientific">Thermobifida alba</name>
    <name type="common">Thermomonospora alba</name>
    <dbReference type="NCBI Taxonomy" id="53522"/>
    <lineage>
        <taxon>Bacteria</taxon>
        <taxon>Bacillati</taxon>
        <taxon>Actinomycetota</taxon>
        <taxon>Actinomycetes</taxon>
        <taxon>Streptosporangiales</taxon>
        <taxon>Nocardiopsidaceae</taxon>
        <taxon>Thermobifida</taxon>
    </lineage>
</organism>
<evidence type="ECO:0000259" key="1">
    <source>
        <dbReference type="SMART" id="SM00849"/>
    </source>
</evidence>
<accession>A0ABY4L771</accession>
<name>A0ABY4L771_THEAE</name>
<proteinExistence type="predicted"/>
<dbReference type="SUPFAM" id="SSF56281">
    <property type="entry name" value="Metallo-hydrolase/oxidoreductase"/>
    <property type="match status" value="1"/>
</dbReference>
<dbReference type="Gene3D" id="3.60.15.10">
    <property type="entry name" value="Ribonuclease Z/Hydroxyacylglutathione hydrolase-like"/>
    <property type="match status" value="1"/>
</dbReference>
<dbReference type="Proteomes" id="UP000832041">
    <property type="component" value="Chromosome"/>
</dbReference>
<dbReference type="InterPro" id="IPR036388">
    <property type="entry name" value="WH-like_DNA-bd_sf"/>
</dbReference>
<feature type="domain" description="Metallo-beta-lactamase" evidence="1">
    <location>
        <begin position="39"/>
        <end position="253"/>
    </location>
</feature>
<reference evidence="2 3" key="1">
    <citation type="submission" date="2020-04" db="EMBL/GenBank/DDBJ databases">
        <title>Thermobifida alba genome sequencing and assembly.</title>
        <authorList>
            <person name="Luzics S."/>
            <person name="Horvath B."/>
            <person name="Nagy I."/>
            <person name="Toth A."/>
            <person name="Nagy I."/>
            <person name="Kukolya J."/>
        </authorList>
    </citation>
    <scope>NUCLEOTIDE SEQUENCE [LARGE SCALE GENOMIC DNA]</scope>
    <source>
        <strain evidence="2 3">DSM 43795</strain>
    </source>
</reference>
<dbReference type="Gene3D" id="1.10.10.10">
    <property type="entry name" value="Winged helix-like DNA-binding domain superfamily/Winged helix DNA-binding domain"/>
    <property type="match status" value="1"/>
</dbReference>